<evidence type="ECO:0000313" key="6">
    <source>
        <dbReference type="Proteomes" id="UP000887575"/>
    </source>
</evidence>
<protein>
    <submittedName>
        <fullName evidence="7">Uncharacterized protein</fullName>
    </submittedName>
</protein>
<keyword evidence="6" id="KW-1185">Reference proteome</keyword>
<dbReference type="Proteomes" id="UP000887575">
    <property type="component" value="Unassembled WGS sequence"/>
</dbReference>
<evidence type="ECO:0000256" key="3">
    <source>
        <dbReference type="ARBA" id="ARBA00022786"/>
    </source>
</evidence>
<feature type="compositionally biased region" description="Polar residues" evidence="5">
    <location>
        <begin position="386"/>
        <end position="413"/>
    </location>
</feature>
<dbReference type="Gene3D" id="1.25.40.10">
    <property type="entry name" value="Tetratricopeptide repeat domain"/>
    <property type="match status" value="1"/>
</dbReference>
<dbReference type="GO" id="GO:0031145">
    <property type="term" value="P:anaphase-promoting complex-dependent catabolic process"/>
    <property type="evidence" value="ECO:0007669"/>
    <property type="project" value="TreeGrafter"/>
</dbReference>
<dbReference type="GO" id="GO:0005680">
    <property type="term" value="C:anaphase-promoting complex"/>
    <property type="evidence" value="ECO:0007669"/>
    <property type="project" value="InterPro"/>
</dbReference>
<evidence type="ECO:0000256" key="4">
    <source>
        <dbReference type="ARBA" id="ARBA00023306"/>
    </source>
</evidence>
<dbReference type="PANTHER" id="PTHR12830:SF9">
    <property type="entry name" value="ANAPHASE-PROMOTING COMPLEX SUBUNIT 5"/>
    <property type="match status" value="1"/>
</dbReference>
<evidence type="ECO:0000313" key="7">
    <source>
        <dbReference type="WBParaSite" id="MBELARI_LOCUS10678"/>
    </source>
</evidence>
<dbReference type="GO" id="GO:0070979">
    <property type="term" value="P:protein K11-linked ubiquitination"/>
    <property type="evidence" value="ECO:0007669"/>
    <property type="project" value="TreeGrafter"/>
</dbReference>
<evidence type="ECO:0000256" key="2">
    <source>
        <dbReference type="ARBA" id="ARBA00022776"/>
    </source>
</evidence>
<dbReference type="GO" id="GO:0051301">
    <property type="term" value="P:cell division"/>
    <property type="evidence" value="ECO:0007669"/>
    <property type="project" value="UniProtKB-KW"/>
</dbReference>
<dbReference type="PANTHER" id="PTHR12830">
    <property type="entry name" value="ANAPHASE-PROMOTING COMPLEX SUBUNIT 5"/>
    <property type="match status" value="1"/>
</dbReference>
<dbReference type="InterPro" id="IPR011990">
    <property type="entry name" value="TPR-like_helical_dom_sf"/>
</dbReference>
<name>A0AAF3E9T3_9BILA</name>
<organism evidence="6 7">
    <name type="scientific">Mesorhabditis belari</name>
    <dbReference type="NCBI Taxonomy" id="2138241"/>
    <lineage>
        <taxon>Eukaryota</taxon>
        <taxon>Metazoa</taxon>
        <taxon>Ecdysozoa</taxon>
        <taxon>Nematoda</taxon>
        <taxon>Chromadorea</taxon>
        <taxon>Rhabditida</taxon>
        <taxon>Rhabditina</taxon>
        <taxon>Rhabditomorpha</taxon>
        <taxon>Rhabditoidea</taxon>
        <taxon>Rhabditidae</taxon>
        <taxon>Mesorhabditinae</taxon>
        <taxon>Mesorhabditis</taxon>
    </lineage>
</organism>
<keyword evidence="2" id="KW-0498">Mitosis</keyword>
<accession>A0AAF3E9T3</accession>
<feature type="region of interest" description="Disordered" evidence="5">
    <location>
        <begin position="371"/>
        <end position="417"/>
    </location>
</feature>
<dbReference type="AlphaFoldDB" id="A0AAF3E9T3"/>
<keyword evidence="4" id="KW-0131">Cell cycle</keyword>
<reference evidence="7" key="1">
    <citation type="submission" date="2024-02" db="UniProtKB">
        <authorList>
            <consortium name="WormBaseParasite"/>
        </authorList>
    </citation>
    <scope>IDENTIFICATION</scope>
</reference>
<evidence type="ECO:0000256" key="5">
    <source>
        <dbReference type="SAM" id="MobiDB-lite"/>
    </source>
</evidence>
<keyword evidence="3" id="KW-0833">Ubl conjugation pathway</keyword>
<sequence>METDLEKTSQIPQLDSSLAQSTSGTGPSYKANLAVLIQAIDISLQTNSSKSYEFLKLLKQICTALVNSKARSFEELDVDLAKAFPNLKSAFQNAANEGFGIKCLFGSLLTTGKSSILQGNSFLSILLKKWQLSLESRTLNEMGIHSRPHGFDDDRSITVPPNLIPSFIFSPMEAERWVFKRMHMLQVAPLHVEANRTMLVFLDIITRLHPRMASASLLTTMVHQRSYDYQKASNSLHDFIASLLLTQTHFFDRFEKKTTTNSLSTIERVASLLFSRLYRLQQNYDKAADYLEDVMSLAQTHKDDEMLKMAVFEIRSFLLEAARCGKKYPRFDAYAAKTGPKRLENGQWFNDEDATAQSNLGLNEESTMEITTYDNGDPTIPLDNSGPANQLSSTTQSPNTAAAHNATAQSSPSIFDESQKSSSIFINPLEQKRQADCFDFGNMLVSVMQSVLSGNPTNCGILNMQPPNNDWTRLNDPYGYTKEYLETATAIKSTVLLLHGHLRQVQDFGKRARDINTGDKIVSRHDTEPFVIKRVNEAYALALTGRWNGALSSVKRSLRRFTNNSHPECLKLLQLCQMLILFDMTVFRGELEKALYFLREIEQYDKYEFTFRLATVFAANGRLLEGIETLEKFEPNVLNEVRTIERIRFLAILGGLYALQRDFDKAETSLRQALCFATRSQAKPLIWMTSRRLAFALIEQEKFDEALPLLNSINEAKDEIRGVEKALFAGTMAHFYLNQKGNDRMNAPEWLYKFILYSKKVRVKPWMKEGLRLSTHFYESTGNIEARNASARALFSLHEKCSHKLDWKVF</sequence>
<dbReference type="InterPro" id="IPR037679">
    <property type="entry name" value="Apc5"/>
</dbReference>
<keyword evidence="1" id="KW-0132">Cell division</keyword>
<proteinExistence type="predicted"/>
<evidence type="ECO:0000256" key="1">
    <source>
        <dbReference type="ARBA" id="ARBA00022618"/>
    </source>
</evidence>
<dbReference type="SUPFAM" id="SSF48452">
    <property type="entry name" value="TPR-like"/>
    <property type="match status" value="1"/>
</dbReference>
<dbReference type="GO" id="GO:0045842">
    <property type="term" value="P:positive regulation of mitotic metaphase/anaphase transition"/>
    <property type="evidence" value="ECO:0007669"/>
    <property type="project" value="TreeGrafter"/>
</dbReference>
<dbReference type="WBParaSite" id="MBELARI_LOCUS10678">
    <property type="protein sequence ID" value="MBELARI_LOCUS10678"/>
    <property type="gene ID" value="MBELARI_LOCUS10678"/>
</dbReference>